<comment type="catalytic activity">
    <reaction evidence="9">
        <text>S-methyl-5'-thioadenosine + phosphate = 5-(methylsulfanyl)-alpha-D-ribose 1-phosphate + adenine</text>
        <dbReference type="Rhea" id="RHEA:11852"/>
        <dbReference type="ChEBI" id="CHEBI:16708"/>
        <dbReference type="ChEBI" id="CHEBI:17509"/>
        <dbReference type="ChEBI" id="CHEBI:43474"/>
        <dbReference type="ChEBI" id="CHEBI:58533"/>
        <dbReference type="EC" id="2.4.2.28"/>
    </reaction>
    <physiologicalReaction direction="left-to-right" evidence="9">
        <dbReference type="Rhea" id="RHEA:11853"/>
    </physiologicalReaction>
</comment>
<keyword evidence="3" id="KW-0808">Transferase</keyword>
<dbReference type="GO" id="GO:0016787">
    <property type="term" value="F:hydrolase activity"/>
    <property type="evidence" value="ECO:0007669"/>
    <property type="project" value="UniProtKB-KW"/>
</dbReference>
<protein>
    <recommendedName>
        <fullName evidence="12">Purine nucleoside phosphorylase</fullName>
    </recommendedName>
</protein>
<proteinExistence type="inferred from homology"/>
<dbReference type="PANTHER" id="PTHR30616:SF2">
    <property type="entry name" value="PURINE NUCLEOSIDE PHOSPHORYLASE LACC1"/>
    <property type="match status" value="1"/>
</dbReference>
<dbReference type="InterPro" id="IPR011324">
    <property type="entry name" value="Cytotoxic_necrot_fac-like_cat"/>
</dbReference>
<feature type="non-terminal residue" evidence="10">
    <location>
        <position position="1"/>
    </location>
</feature>
<accession>A0A1F5YFB9</accession>
<dbReference type="GO" id="GO:0017061">
    <property type="term" value="F:S-methyl-5-thioadenosine phosphorylase activity"/>
    <property type="evidence" value="ECO:0007669"/>
    <property type="project" value="UniProtKB-EC"/>
</dbReference>
<name>A0A1F5YFB9_9BACT</name>
<evidence type="ECO:0008006" key="12">
    <source>
        <dbReference type="Google" id="ProtNLM"/>
    </source>
</evidence>
<comment type="catalytic activity">
    <reaction evidence="7">
        <text>adenosine + H2O + H(+) = inosine + NH4(+)</text>
        <dbReference type="Rhea" id="RHEA:24408"/>
        <dbReference type="ChEBI" id="CHEBI:15377"/>
        <dbReference type="ChEBI" id="CHEBI:15378"/>
        <dbReference type="ChEBI" id="CHEBI:16335"/>
        <dbReference type="ChEBI" id="CHEBI:17596"/>
        <dbReference type="ChEBI" id="CHEBI:28938"/>
        <dbReference type="EC" id="3.5.4.4"/>
    </reaction>
    <physiologicalReaction direction="left-to-right" evidence="7">
        <dbReference type="Rhea" id="RHEA:24409"/>
    </physiologicalReaction>
</comment>
<gene>
    <name evidence="10" type="ORF">A2Z86_05990</name>
</gene>
<evidence type="ECO:0000256" key="7">
    <source>
        <dbReference type="ARBA" id="ARBA00047989"/>
    </source>
</evidence>
<keyword evidence="5" id="KW-0378">Hydrolase</keyword>
<dbReference type="InterPro" id="IPR003730">
    <property type="entry name" value="Cu_polyphenol_OxRdtase"/>
</dbReference>
<dbReference type="PANTHER" id="PTHR30616">
    <property type="entry name" value="UNCHARACTERIZED PROTEIN YFIH"/>
    <property type="match status" value="1"/>
</dbReference>
<evidence type="ECO:0000256" key="1">
    <source>
        <dbReference type="ARBA" id="ARBA00000553"/>
    </source>
</evidence>
<keyword evidence="6" id="KW-0862">Zinc</keyword>
<evidence type="ECO:0000313" key="11">
    <source>
        <dbReference type="Proteomes" id="UP000176992"/>
    </source>
</evidence>
<dbReference type="CDD" id="cd16833">
    <property type="entry name" value="YfiH"/>
    <property type="match status" value="1"/>
</dbReference>
<comment type="caution">
    <text evidence="10">The sequence shown here is derived from an EMBL/GenBank/DDBJ whole genome shotgun (WGS) entry which is preliminary data.</text>
</comment>
<dbReference type="SUPFAM" id="SSF64438">
    <property type="entry name" value="CNF1/YfiH-like putative cysteine hydrolases"/>
    <property type="match status" value="1"/>
</dbReference>
<comment type="catalytic activity">
    <reaction evidence="8">
        <text>adenosine + phosphate = alpha-D-ribose 1-phosphate + adenine</text>
        <dbReference type="Rhea" id="RHEA:27642"/>
        <dbReference type="ChEBI" id="CHEBI:16335"/>
        <dbReference type="ChEBI" id="CHEBI:16708"/>
        <dbReference type="ChEBI" id="CHEBI:43474"/>
        <dbReference type="ChEBI" id="CHEBI:57720"/>
        <dbReference type="EC" id="2.4.2.1"/>
    </reaction>
    <physiologicalReaction direction="left-to-right" evidence="8">
        <dbReference type="Rhea" id="RHEA:27643"/>
    </physiologicalReaction>
</comment>
<comment type="catalytic activity">
    <reaction evidence="1">
        <text>inosine + phosphate = alpha-D-ribose 1-phosphate + hypoxanthine</text>
        <dbReference type="Rhea" id="RHEA:27646"/>
        <dbReference type="ChEBI" id="CHEBI:17368"/>
        <dbReference type="ChEBI" id="CHEBI:17596"/>
        <dbReference type="ChEBI" id="CHEBI:43474"/>
        <dbReference type="ChEBI" id="CHEBI:57720"/>
        <dbReference type="EC" id="2.4.2.1"/>
    </reaction>
    <physiologicalReaction direction="left-to-right" evidence="1">
        <dbReference type="Rhea" id="RHEA:27647"/>
    </physiologicalReaction>
</comment>
<sequence length="167" mass="17979">GNPPEADGIIGSLPGVLGLITVADCVPVFLFERGSGSWGLLHAGWRGVESGVLTESLNALRALKGCSAENVEFYLGPAICGNCYEIGPEVAQRLIRAVSAEGLRPAGEKYYADLRRLLSIQAEASGVKAGNIFTSAYCTRCHNELFHSWRAEGQPALRRMWAFLGRL</sequence>
<comment type="similarity">
    <text evidence="2">Belongs to the purine nucleoside phosphorylase YfiH/LACC1 family.</text>
</comment>
<organism evidence="10 11">
    <name type="scientific">Candidatus Glassbacteria bacterium GWA2_58_10</name>
    <dbReference type="NCBI Taxonomy" id="1817865"/>
    <lineage>
        <taxon>Bacteria</taxon>
        <taxon>Candidatus Glassiibacteriota</taxon>
    </lineage>
</organism>
<evidence type="ECO:0000313" key="10">
    <source>
        <dbReference type="EMBL" id="OGF98843.1"/>
    </source>
</evidence>
<evidence type="ECO:0000256" key="3">
    <source>
        <dbReference type="ARBA" id="ARBA00022679"/>
    </source>
</evidence>
<dbReference type="Pfam" id="PF02578">
    <property type="entry name" value="Cu-oxidase_4"/>
    <property type="match status" value="1"/>
</dbReference>
<dbReference type="EMBL" id="MFIV01000059">
    <property type="protein sequence ID" value="OGF98843.1"/>
    <property type="molecule type" value="Genomic_DNA"/>
</dbReference>
<evidence type="ECO:0000256" key="2">
    <source>
        <dbReference type="ARBA" id="ARBA00007353"/>
    </source>
</evidence>
<reference evidence="10 11" key="1">
    <citation type="journal article" date="2016" name="Nat. Commun.">
        <title>Thousands of microbial genomes shed light on interconnected biogeochemical processes in an aquifer system.</title>
        <authorList>
            <person name="Anantharaman K."/>
            <person name="Brown C.T."/>
            <person name="Hug L.A."/>
            <person name="Sharon I."/>
            <person name="Castelle C.J."/>
            <person name="Probst A.J."/>
            <person name="Thomas B.C."/>
            <person name="Singh A."/>
            <person name="Wilkins M.J."/>
            <person name="Karaoz U."/>
            <person name="Brodie E.L."/>
            <person name="Williams K.H."/>
            <person name="Hubbard S.S."/>
            <person name="Banfield J.F."/>
        </authorList>
    </citation>
    <scope>NUCLEOTIDE SEQUENCE [LARGE SCALE GENOMIC DNA]</scope>
</reference>
<dbReference type="GO" id="GO:0005507">
    <property type="term" value="F:copper ion binding"/>
    <property type="evidence" value="ECO:0007669"/>
    <property type="project" value="TreeGrafter"/>
</dbReference>
<dbReference type="Gene3D" id="3.60.140.10">
    <property type="entry name" value="CNF1/YfiH-like putative cysteine hydrolases"/>
    <property type="match status" value="1"/>
</dbReference>
<evidence type="ECO:0000256" key="4">
    <source>
        <dbReference type="ARBA" id="ARBA00022723"/>
    </source>
</evidence>
<evidence type="ECO:0000256" key="9">
    <source>
        <dbReference type="ARBA" id="ARBA00049893"/>
    </source>
</evidence>
<dbReference type="InterPro" id="IPR038371">
    <property type="entry name" value="Cu_polyphenol_OxRdtase_sf"/>
</dbReference>
<dbReference type="Proteomes" id="UP000176992">
    <property type="component" value="Unassembled WGS sequence"/>
</dbReference>
<dbReference type="AlphaFoldDB" id="A0A1F5YFB9"/>
<evidence type="ECO:0000256" key="6">
    <source>
        <dbReference type="ARBA" id="ARBA00022833"/>
    </source>
</evidence>
<evidence type="ECO:0000256" key="5">
    <source>
        <dbReference type="ARBA" id="ARBA00022801"/>
    </source>
</evidence>
<evidence type="ECO:0000256" key="8">
    <source>
        <dbReference type="ARBA" id="ARBA00048968"/>
    </source>
</evidence>
<keyword evidence="4" id="KW-0479">Metal-binding</keyword>